<feature type="compositionally biased region" description="Polar residues" evidence="1">
    <location>
        <begin position="278"/>
        <end position="337"/>
    </location>
</feature>
<evidence type="ECO:0000256" key="1">
    <source>
        <dbReference type="SAM" id="MobiDB-lite"/>
    </source>
</evidence>
<dbReference type="PANTHER" id="PTHR36890:SF1">
    <property type="entry name" value="PROTEIN CYCLOPS"/>
    <property type="match status" value="1"/>
</dbReference>
<dbReference type="AlphaFoldDB" id="E8ZA21"/>
<dbReference type="GO" id="GO:0005634">
    <property type="term" value="C:nucleus"/>
    <property type="evidence" value="ECO:0007669"/>
    <property type="project" value="InterPro"/>
</dbReference>
<dbReference type="GO" id="GO:0036377">
    <property type="term" value="P:arbuscular mycorrhizal association"/>
    <property type="evidence" value="ECO:0007669"/>
    <property type="project" value="InterPro"/>
</dbReference>
<feature type="compositionally biased region" description="Low complexity" evidence="1">
    <location>
        <begin position="226"/>
        <end position="238"/>
    </location>
</feature>
<feature type="compositionally biased region" description="Polar residues" evidence="1">
    <location>
        <begin position="58"/>
        <end position="75"/>
    </location>
</feature>
<feature type="compositionally biased region" description="Polar residues" evidence="1">
    <location>
        <begin position="239"/>
        <end position="254"/>
    </location>
</feature>
<dbReference type="GO" id="GO:0043565">
    <property type="term" value="F:sequence-specific DNA binding"/>
    <property type="evidence" value="ECO:0007669"/>
    <property type="project" value="InterPro"/>
</dbReference>
<dbReference type="PANTHER" id="PTHR36890">
    <property type="entry name" value="PROTEIN CYCLOPS"/>
    <property type="match status" value="1"/>
</dbReference>
<feature type="compositionally biased region" description="Polar residues" evidence="1">
    <location>
        <begin position="1"/>
        <end position="18"/>
    </location>
</feature>
<dbReference type="InterPro" id="IPR040036">
    <property type="entry name" value="CYCLOPS"/>
</dbReference>
<dbReference type="EMBL" id="FJ913193">
    <property type="protein sequence ID" value="ADV78029.1"/>
    <property type="molecule type" value="mRNA"/>
</dbReference>
<protein>
    <submittedName>
        <fullName evidence="2">Cyclops</fullName>
    </submittedName>
</protein>
<feature type="region of interest" description="Disordered" evidence="1">
    <location>
        <begin position="1"/>
        <end position="113"/>
    </location>
</feature>
<proteinExistence type="evidence at transcript level"/>
<accession>E8ZA21</accession>
<feature type="compositionally biased region" description="Basic and acidic residues" evidence="1">
    <location>
        <begin position="76"/>
        <end position="89"/>
    </location>
</feature>
<feature type="compositionally biased region" description="Polar residues" evidence="1">
    <location>
        <begin position="194"/>
        <end position="205"/>
    </location>
</feature>
<gene>
    <name evidence="2" type="primary">IPD3</name>
</gene>
<evidence type="ECO:0000313" key="2">
    <source>
        <dbReference type="EMBL" id="ADV78029.1"/>
    </source>
</evidence>
<name>E8ZA21_9EMBR</name>
<feature type="non-terminal residue" evidence="2">
    <location>
        <position position="1"/>
    </location>
</feature>
<organism evidence="2">
    <name type="scientific">Phaeoceros laevis</name>
    <dbReference type="NCBI Taxonomy" id="37308"/>
    <lineage>
        <taxon>Eukaryota</taxon>
        <taxon>Viridiplantae</taxon>
        <taxon>Streptophyta</taxon>
        <taxon>Embryophyta</taxon>
        <taxon>Anthocerotophyta</taxon>
        <taxon>Anthocerotopsida</taxon>
        <taxon>Notothylidae</taxon>
        <taxon>Notothyladales</taxon>
        <taxon>Notothyladaceae</taxon>
        <taxon>Phaeoceros</taxon>
    </lineage>
</organism>
<feature type="non-terminal residue" evidence="2">
    <location>
        <position position="478"/>
    </location>
</feature>
<reference evidence="2" key="1">
    <citation type="submission" date="2009-04" db="EMBL/GenBank/DDBJ databases">
        <title>Plant-mycorrhizal fungus symbiosis enabled plants to colonize the land.</title>
        <authorList>
            <person name="Wang B."/>
            <person name="Yeun L.-H."/>
            <person name="Xue J."/>
            <person name="Liu Y."/>
            <person name="Ane J.-M."/>
            <person name="Qiu Y.-L."/>
        </authorList>
    </citation>
    <scope>NUCLEOTIDE SEQUENCE</scope>
</reference>
<feature type="region of interest" description="Disordered" evidence="1">
    <location>
        <begin position="156"/>
        <end position="206"/>
    </location>
</feature>
<sequence>ITTDTSSHENTNQNQTGLPPSPGSRPRQNSRRMSSELQAIIAQQHGASWAPRAEEQMYMQTNAYHSEDFTSNSSGDQKHRGNLPKDKGDQNGNNPFKNIWFNATSPMTRSRSSELRRRYAQYEGLPFPPPPEALQKLASNGNLDVLGMTSIGNLTRDIGSSGIPQGEREPKPVVPQHPSGPSAAQQTESHHMTETAQSGGQQGRSVSDVVGLLKGSLERKKLLIKQQNQQQQQAQQHQGMRNMQASVSQPQGVNRQEELLSRPQDQRQQSHGEEGSHPSMQQSNVLSRQQSNVGPMQQPNGPSIQQSNVASKPQSSVSQMQQHNLMHAQSPSESTAAAPSHSAGMATSDGPANSGVSSVHKQALKRGSGAVDSPQGQALSGFDSPSAHSAGDAYDNGTSKGEMSKKPGHLTRAGSVTSSLRPGGFQVSEIDGATKKRRVERQRKMAEAKGRVNAPPLPADLQAVIKRCEALEKEVRSL</sequence>
<feature type="compositionally biased region" description="Polar residues" evidence="1">
    <location>
        <begin position="90"/>
        <end position="110"/>
    </location>
</feature>
<feature type="compositionally biased region" description="Basic and acidic residues" evidence="1">
    <location>
        <begin position="255"/>
        <end position="276"/>
    </location>
</feature>
<feature type="region of interest" description="Disordered" evidence="1">
    <location>
        <begin position="224"/>
        <end position="455"/>
    </location>
</feature>
<feature type="compositionally biased region" description="Polar residues" evidence="1">
    <location>
        <begin position="350"/>
        <end position="360"/>
    </location>
</feature>